<dbReference type="GO" id="GO:0017001">
    <property type="term" value="P:antibiotic catabolic process"/>
    <property type="evidence" value="ECO:0007669"/>
    <property type="project" value="InterPro"/>
</dbReference>
<dbReference type="HAMAP" id="MF_01374">
    <property type="entry name" value="Glyoxalase_2"/>
    <property type="match status" value="1"/>
</dbReference>
<feature type="binding site" evidence="7">
    <location>
        <position position="113"/>
    </location>
    <ligand>
        <name>Zn(2+)</name>
        <dbReference type="ChEBI" id="CHEBI:29105"/>
        <label>1</label>
    </ligand>
</feature>
<dbReference type="GO" id="GO:0008800">
    <property type="term" value="F:beta-lactamase activity"/>
    <property type="evidence" value="ECO:0007669"/>
    <property type="project" value="InterPro"/>
</dbReference>
<dbReference type="KEGG" id="ncb:C0V82_09140"/>
<evidence type="ECO:0000256" key="1">
    <source>
        <dbReference type="ARBA" id="ARBA00001623"/>
    </source>
</evidence>
<evidence type="ECO:0000256" key="6">
    <source>
        <dbReference type="ARBA" id="ARBA00022833"/>
    </source>
</evidence>
<feature type="binding site" evidence="7">
    <location>
        <position position="132"/>
    </location>
    <ligand>
        <name>Zn(2+)</name>
        <dbReference type="ChEBI" id="CHEBI:29105"/>
        <label>1</label>
    </ligand>
</feature>
<dbReference type="Pfam" id="PF00753">
    <property type="entry name" value="Lactamase_B"/>
    <property type="match status" value="1"/>
</dbReference>
<dbReference type="CDD" id="cd07723">
    <property type="entry name" value="hydroxyacylglutathione_hydrolase_MBL-fold"/>
    <property type="match status" value="1"/>
</dbReference>
<name>A0A2K9NBB6_9PROT</name>
<comment type="similarity">
    <text evidence="3 7">Belongs to the metallo-beta-lactamase superfamily. Glyoxalase II family.</text>
</comment>
<comment type="pathway">
    <text evidence="2 7">Secondary metabolite metabolism; methylglyoxal degradation; (R)-lactate from methylglyoxal: step 2/2.</text>
</comment>
<dbReference type="GO" id="GO:0008270">
    <property type="term" value="F:zinc ion binding"/>
    <property type="evidence" value="ECO:0007669"/>
    <property type="project" value="InterPro"/>
</dbReference>
<keyword evidence="4 7" id="KW-0479">Metal-binding</keyword>
<dbReference type="EMBL" id="CP025611">
    <property type="protein sequence ID" value="AUN30377.1"/>
    <property type="molecule type" value="Genomic_DNA"/>
</dbReference>
<dbReference type="PROSITE" id="PS00743">
    <property type="entry name" value="BETA_LACTAMASE_B_1"/>
    <property type="match status" value="1"/>
</dbReference>
<keyword evidence="6 7" id="KW-0862">Zinc</keyword>
<dbReference type="NCBIfam" id="TIGR03413">
    <property type="entry name" value="GSH_gloB"/>
    <property type="match status" value="1"/>
</dbReference>
<dbReference type="Gene3D" id="3.60.15.10">
    <property type="entry name" value="Ribonuclease Z/Hydroxyacylglutathione hydrolase-like"/>
    <property type="match status" value="1"/>
</dbReference>
<dbReference type="OrthoDB" id="9802248at2"/>
<organism evidence="8 9">
    <name type="scientific">Niveispirillum cyanobacteriorum</name>
    <dbReference type="NCBI Taxonomy" id="1612173"/>
    <lineage>
        <taxon>Bacteria</taxon>
        <taxon>Pseudomonadati</taxon>
        <taxon>Pseudomonadota</taxon>
        <taxon>Alphaproteobacteria</taxon>
        <taxon>Rhodospirillales</taxon>
        <taxon>Azospirillaceae</taxon>
        <taxon>Niveispirillum</taxon>
    </lineage>
</organism>
<dbReference type="AlphaFoldDB" id="A0A2K9NBB6"/>
<feature type="binding site" evidence="7">
    <location>
        <position position="132"/>
    </location>
    <ligand>
        <name>Zn(2+)</name>
        <dbReference type="ChEBI" id="CHEBI:29105"/>
        <label>2</label>
    </ligand>
</feature>
<comment type="catalytic activity">
    <reaction evidence="1 7">
        <text>an S-(2-hydroxyacyl)glutathione + H2O = a 2-hydroxy carboxylate + glutathione + H(+)</text>
        <dbReference type="Rhea" id="RHEA:21864"/>
        <dbReference type="ChEBI" id="CHEBI:15377"/>
        <dbReference type="ChEBI" id="CHEBI:15378"/>
        <dbReference type="ChEBI" id="CHEBI:57925"/>
        <dbReference type="ChEBI" id="CHEBI:58896"/>
        <dbReference type="ChEBI" id="CHEBI:71261"/>
        <dbReference type="EC" id="3.1.2.6"/>
    </reaction>
</comment>
<protein>
    <recommendedName>
        <fullName evidence="7">Hydroxyacylglutathione hydrolase</fullName>
        <ecNumber evidence="7">3.1.2.6</ecNumber>
    </recommendedName>
    <alternativeName>
        <fullName evidence="7">Glyoxalase II</fullName>
        <shortName evidence="7">Glx II</shortName>
    </alternativeName>
</protein>
<dbReference type="InterPro" id="IPR001018">
    <property type="entry name" value="Beta-lactamase_class-B_CS"/>
</dbReference>
<keyword evidence="5 7" id="KW-0378">Hydrolase</keyword>
<evidence type="ECO:0000313" key="8">
    <source>
        <dbReference type="EMBL" id="AUN30377.1"/>
    </source>
</evidence>
<feature type="binding site" evidence="7">
    <location>
        <position position="60"/>
    </location>
    <ligand>
        <name>Zn(2+)</name>
        <dbReference type="ChEBI" id="CHEBI:29105"/>
        <label>2</label>
    </ligand>
</feature>
<feature type="binding site" evidence="7">
    <location>
        <position position="170"/>
    </location>
    <ligand>
        <name>Zn(2+)</name>
        <dbReference type="ChEBI" id="CHEBI:29105"/>
        <label>2</label>
    </ligand>
</feature>
<dbReference type="InterPro" id="IPR050110">
    <property type="entry name" value="Glyoxalase_II_hydrolase"/>
</dbReference>
<feature type="binding site" evidence="7">
    <location>
        <position position="55"/>
    </location>
    <ligand>
        <name>Zn(2+)</name>
        <dbReference type="ChEBI" id="CHEBI:29105"/>
        <label>1</label>
    </ligand>
</feature>
<evidence type="ECO:0000256" key="5">
    <source>
        <dbReference type="ARBA" id="ARBA00022801"/>
    </source>
</evidence>
<dbReference type="InterPro" id="IPR032282">
    <property type="entry name" value="HAGH_C"/>
</dbReference>
<feature type="binding site" evidence="7">
    <location>
        <position position="59"/>
    </location>
    <ligand>
        <name>Zn(2+)</name>
        <dbReference type="ChEBI" id="CHEBI:29105"/>
        <label>2</label>
    </ligand>
</feature>
<evidence type="ECO:0000256" key="7">
    <source>
        <dbReference type="HAMAP-Rule" id="MF_01374"/>
    </source>
</evidence>
<feature type="binding site" evidence="7">
    <location>
        <position position="57"/>
    </location>
    <ligand>
        <name>Zn(2+)</name>
        <dbReference type="ChEBI" id="CHEBI:29105"/>
        <label>1</label>
    </ligand>
</feature>
<dbReference type="InterPro" id="IPR036866">
    <property type="entry name" value="RibonucZ/Hydroxyglut_hydro"/>
</dbReference>
<dbReference type="PANTHER" id="PTHR43705:SF1">
    <property type="entry name" value="HYDROXYACYLGLUTATHIONE HYDROLASE GLOB"/>
    <property type="match status" value="1"/>
</dbReference>
<comment type="cofactor">
    <cofactor evidence="7">
        <name>Zn(2+)</name>
        <dbReference type="ChEBI" id="CHEBI:29105"/>
    </cofactor>
    <text evidence="7">Binds 2 Zn(2+) ions per subunit.</text>
</comment>
<dbReference type="SUPFAM" id="SSF56281">
    <property type="entry name" value="Metallo-hydrolase/oxidoreductase"/>
    <property type="match status" value="1"/>
</dbReference>
<dbReference type="GO" id="GO:0019243">
    <property type="term" value="P:methylglyoxal catabolic process to D-lactate via S-lactoyl-glutathione"/>
    <property type="evidence" value="ECO:0007669"/>
    <property type="project" value="UniProtKB-UniRule"/>
</dbReference>
<gene>
    <name evidence="7 8" type="primary">gloB</name>
    <name evidence="8" type="ORF">C0V82_09140</name>
</gene>
<keyword evidence="9" id="KW-1185">Reference proteome</keyword>
<dbReference type="Pfam" id="PF16123">
    <property type="entry name" value="HAGH_C"/>
    <property type="match status" value="1"/>
</dbReference>
<comment type="function">
    <text evidence="7">Thiolesterase that catalyzes the hydrolysis of S-D-lactoyl-glutathione to form glutathione and D-lactic acid.</text>
</comment>
<accession>A0A2K9NBB6</accession>
<dbReference type="SMART" id="SM00849">
    <property type="entry name" value="Lactamase_B"/>
    <property type="match status" value="1"/>
</dbReference>
<reference evidence="8 9" key="1">
    <citation type="submission" date="2017-12" db="EMBL/GenBank/DDBJ databases">
        <title>Genomes of bacteria within cyanobacterial aggregates.</title>
        <authorList>
            <person name="Cai H."/>
        </authorList>
    </citation>
    <scope>NUCLEOTIDE SEQUENCE [LARGE SCALE GENOMIC DNA]</scope>
    <source>
        <strain evidence="8 9">TH16</strain>
    </source>
</reference>
<comment type="subunit">
    <text evidence="7">Monomer.</text>
</comment>
<dbReference type="EC" id="3.1.2.6" evidence="7"/>
<evidence type="ECO:0000256" key="3">
    <source>
        <dbReference type="ARBA" id="ARBA00006759"/>
    </source>
</evidence>
<dbReference type="UniPathway" id="UPA00619">
    <property type="reaction ID" value="UER00676"/>
</dbReference>
<dbReference type="GO" id="GO:0004416">
    <property type="term" value="F:hydroxyacylglutathione hydrolase activity"/>
    <property type="evidence" value="ECO:0007669"/>
    <property type="project" value="UniProtKB-UniRule"/>
</dbReference>
<evidence type="ECO:0000313" key="9">
    <source>
        <dbReference type="Proteomes" id="UP000234752"/>
    </source>
</evidence>
<dbReference type="InterPro" id="IPR001279">
    <property type="entry name" value="Metallo-B-lactamas"/>
</dbReference>
<dbReference type="PIRSF" id="PIRSF005457">
    <property type="entry name" value="Glx"/>
    <property type="match status" value="1"/>
</dbReference>
<dbReference type="Proteomes" id="UP000234752">
    <property type="component" value="Chromosome eg_1"/>
</dbReference>
<evidence type="ECO:0000256" key="4">
    <source>
        <dbReference type="ARBA" id="ARBA00022723"/>
    </source>
</evidence>
<dbReference type="InterPro" id="IPR035680">
    <property type="entry name" value="Clx_II_MBL"/>
</dbReference>
<dbReference type="InterPro" id="IPR017782">
    <property type="entry name" value="Hydroxyacylglutathione_Hdrlase"/>
</dbReference>
<dbReference type="PANTHER" id="PTHR43705">
    <property type="entry name" value="HYDROXYACYLGLUTATHIONE HYDROLASE"/>
    <property type="match status" value="1"/>
</dbReference>
<proteinExistence type="inferred from homology"/>
<evidence type="ECO:0000256" key="2">
    <source>
        <dbReference type="ARBA" id="ARBA00004963"/>
    </source>
</evidence>
<sequence>MVEVHVVPALTDNYIHILHDAAHGITAVVDPGEAGPVRAFLTDRGWRLTHILATHHHGDHIGGINDLRADSHAMLIGPKAEMERIPEMDATYGDGDSFTLGSQTVRVFDTPGHTRGHCAFFCEEARLLFSGDTLFSLGCGRLFEGTAAQMWDSLLKLRALPPETRIYCGHEYTASNARFALSIDPDNLPLKARAEQVAALRAKGLPSIPARLSDELAANPFLRADDPLLAAHFGLTGAPHASIFAAIRKAKDDFRG</sequence>
<dbReference type="RefSeq" id="WP_102112066.1">
    <property type="nucleotide sequence ID" value="NZ_BMGN01000002.1"/>
</dbReference>